<protein>
    <submittedName>
        <fullName evidence="1">DUF2480 family protein</fullName>
    </submittedName>
</protein>
<evidence type="ECO:0000313" key="1">
    <source>
        <dbReference type="EMBL" id="MDT0685344.1"/>
    </source>
</evidence>
<accession>A0ABU3DNQ4</accession>
<reference evidence="1 2" key="1">
    <citation type="submission" date="2023-09" db="EMBL/GenBank/DDBJ databases">
        <authorList>
            <person name="Rey-Velasco X."/>
        </authorList>
    </citation>
    <scope>NUCLEOTIDE SEQUENCE [LARGE SCALE GENOMIC DNA]</scope>
    <source>
        <strain evidence="1 2">F225</strain>
    </source>
</reference>
<dbReference type="Proteomes" id="UP001253848">
    <property type="component" value="Unassembled WGS sequence"/>
</dbReference>
<gene>
    <name evidence="1" type="ORF">RM541_03155</name>
</gene>
<dbReference type="EMBL" id="JAVRHN010000002">
    <property type="protein sequence ID" value="MDT0685344.1"/>
    <property type="molecule type" value="Genomic_DNA"/>
</dbReference>
<sequence>MSTEIINRVANSKLVTFDLEDYYPSGERVLFDIKDWLLEGLVLREGVFREKAAQHDWSQYKDVYVALTCTTDAIIPAWAYMLLATYLQPYARKTVSGNLEDLETVLYTEIIQKMDVSELKDKPVIVKGCSHKPVPKNAYLLLIEKLQPVVKSLLYGEACSSVPLYKKPKN</sequence>
<dbReference type="InterPro" id="IPR018914">
    <property type="entry name" value="DUF2480"/>
</dbReference>
<dbReference type="RefSeq" id="WP_311498773.1">
    <property type="nucleotide sequence ID" value="NZ_JAVRHN010000002.1"/>
</dbReference>
<dbReference type="Pfam" id="PF10652">
    <property type="entry name" value="DUF2480"/>
    <property type="match status" value="1"/>
</dbReference>
<keyword evidence="2" id="KW-1185">Reference proteome</keyword>
<evidence type="ECO:0000313" key="2">
    <source>
        <dbReference type="Proteomes" id="UP001253848"/>
    </source>
</evidence>
<comment type="caution">
    <text evidence="1">The sequence shown here is derived from an EMBL/GenBank/DDBJ whole genome shotgun (WGS) entry which is preliminary data.</text>
</comment>
<name>A0ABU3DNQ4_9FLAO</name>
<proteinExistence type="predicted"/>
<organism evidence="1 2">
    <name type="scientific">Autumnicola psychrophila</name>
    <dbReference type="NCBI Taxonomy" id="3075592"/>
    <lineage>
        <taxon>Bacteria</taxon>
        <taxon>Pseudomonadati</taxon>
        <taxon>Bacteroidota</taxon>
        <taxon>Flavobacteriia</taxon>
        <taxon>Flavobacteriales</taxon>
        <taxon>Flavobacteriaceae</taxon>
        <taxon>Autumnicola</taxon>
    </lineage>
</organism>